<dbReference type="InterPro" id="IPR050090">
    <property type="entry name" value="Tyrosine_recombinase_XerCD"/>
</dbReference>
<dbReference type="AlphaFoldDB" id="A0A2A5B3R2"/>
<dbReference type="GO" id="GO:0003677">
    <property type="term" value="F:DNA binding"/>
    <property type="evidence" value="ECO:0007669"/>
    <property type="project" value="UniProtKB-UniRule"/>
</dbReference>
<organism evidence="12 13">
    <name type="scientific">SAR86 cluster bacterium</name>
    <dbReference type="NCBI Taxonomy" id="2030880"/>
    <lineage>
        <taxon>Bacteria</taxon>
        <taxon>Pseudomonadati</taxon>
        <taxon>Pseudomonadota</taxon>
        <taxon>Gammaproteobacteria</taxon>
        <taxon>SAR86 cluster</taxon>
    </lineage>
</organism>
<keyword evidence="3" id="KW-0132">Cell division</keyword>
<dbReference type="InterPro" id="IPR013762">
    <property type="entry name" value="Integrase-like_cat_sf"/>
</dbReference>
<dbReference type="GO" id="GO:0015074">
    <property type="term" value="P:DNA integration"/>
    <property type="evidence" value="ECO:0007669"/>
    <property type="project" value="UniProtKB-KW"/>
</dbReference>
<dbReference type="PROSITE" id="PS51900">
    <property type="entry name" value="CB"/>
    <property type="match status" value="1"/>
</dbReference>
<feature type="domain" description="Core-binding (CB)" evidence="11">
    <location>
        <begin position="24"/>
        <end position="142"/>
    </location>
</feature>
<evidence type="ECO:0000256" key="9">
    <source>
        <dbReference type="PROSITE-ProRule" id="PRU01248"/>
    </source>
</evidence>
<evidence type="ECO:0000256" key="2">
    <source>
        <dbReference type="ARBA" id="ARBA00022490"/>
    </source>
</evidence>
<evidence type="ECO:0000256" key="3">
    <source>
        <dbReference type="ARBA" id="ARBA00022618"/>
    </source>
</evidence>
<dbReference type="GO" id="GO:0006310">
    <property type="term" value="P:DNA recombination"/>
    <property type="evidence" value="ECO:0007669"/>
    <property type="project" value="UniProtKB-KW"/>
</dbReference>
<dbReference type="SUPFAM" id="SSF56349">
    <property type="entry name" value="DNA breaking-rejoining enzymes"/>
    <property type="match status" value="1"/>
</dbReference>
<dbReference type="Gene3D" id="1.10.443.10">
    <property type="entry name" value="Intergrase catalytic core"/>
    <property type="match status" value="1"/>
</dbReference>
<dbReference type="Proteomes" id="UP000218327">
    <property type="component" value="Unassembled WGS sequence"/>
</dbReference>
<evidence type="ECO:0000256" key="5">
    <source>
        <dbReference type="ARBA" id="ARBA00022908"/>
    </source>
</evidence>
<dbReference type="Pfam" id="PF00589">
    <property type="entry name" value="Phage_integrase"/>
    <property type="match status" value="1"/>
</dbReference>
<name>A0A2A5B3R2_9GAMM</name>
<evidence type="ECO:0000256" key="1">
    <source>
        <dbReference type="ARBA" id="ARBA00004496"/>
    </source>
</evidence>
<feature type="domain" description="Tyr recombinase" evidence="10">
    <location>
        <begin position="169"/>
        <end position="380"/>
    </location>
</feature>
<dbReference type="Gene3D" id="1.10.150.130">
    <property type="match status" value="1"/>
</dbReference>
<evidence type="ECO:0000259" key="11">
    <source>
        <dbReference type="PROSITE" id="PS51900"/>
    </source>
</evidence>
<dbReference type="GO" id="GO:0005737">
    <property type="term" value="C:cytoplasm"/>
    <property type="evidence" value="ECO:0007669"/>
    <property type="project" value="UniProtKB-SubCell"/>
</dbReference>
<evidence type="ECO:0000256" key="6">
    <source>
        <dbReference type="ARBA" id="ARBA00023125"/>
    </source>
</evidence>
<evidence type="ECO:0000256" key="8">
    <source>
        <dbReference type="ARBA" id="ARBA00023306"/>
    </source>
</evidence>
<dbReference type="GO" id="GO:0051301">
    <property type="term" value="P:cell division"/>
    <property type="evidence" value="ECO:0007669"/>
    <property type="project" value="UniProtKB-KW"/>
</dbReference>
<sequence length="385" mass="44477">MANPFKQPVSSVAHLLADAPPEAVQDYQYASEFIYSYRGSPDTFNTYRREVEHFLHWCWLIAQKSLDQVVRMDIETYIEFSKQPPVKWIGEKNVPRFVEHQGQRVSNPDWRPYVNSGGEYVVSQAALQSLFSVLSSFYNFMIQENFLSANPVAQIRQKSKFLRKQQGQSKIRRLSPLQWDYVIETAAEMAKDQPQIHERTLFIMNALFAMYLRISELVDTSRWQPQMGHFQPDQEGNWWFVTVGKGNKEREISVSDAMLEALKRYRKSRGLNVLPAPGESAPLIHKTRGRGGITSTRQIRGIVQKCFDQAAEKMRKEGFEEDAQRLGAATVHWLRHTGISEDVKHRPREHVRDDAGHGSSAITDRYIDVERAERHASARRKLISN</sequence>
<evidence type="ECO:0000256" key="7">
    <source>
        <dbReference type="ARBA" id="ARBA00023172"/>
    </source>
</evidence>
<evidence type="ECO:0000259" key="10">
    <source>
        <dbReference type="PROSITE" id="PS51898"/>
    </source>
</evidence>
<dbReference type="GO" id="GO:0007059">
    <property type="term" value="P:chromosome segregation"/>
    <property type="evidence" value="ECO:0007669"/>
    <property type="project" value="UniProtKB-KW"/>
</dbReference>
<keyword evidence="7" id="KW-0233">DNA recombination</keyword>
<evidence type="ECO:0000313" key="13">
    <source>
        <dbReference type="Proteomes" id="UP000218327"/>
    </source>
</evidence>
<dbReference type="EMBL" id="NVVJ01000013">
    <property type="protein sequence ID" value="PCJ26105.1"/>
    <property type="molecule type" value="Genomic_DNA"/>
</dbReference>
<gene>
    <name evidence="12" type="ORF">COA96_06090</name>
</gene>
<protein>
    <submittedName>
        <fullName evidence="12">Integrase</fullName>
    </submittedName>
</protein>
<accession>A0A2A5B3R2</accession>
<evidence type="ECO:0000256" key="4">
    <source>
        <dbReference type="ARBA" id="ARBA00022829"/>
    </source>
</evidence>
<dbReference type="PANTHER" id="PTHR30349:SF77">
    <property type="entry name" value="TYROSINE RECOMBINASE XERC"/>
    <property type="match status" value="1"/>
</dbReference>
<dbReference type="InterPro" id="IPR011010">
    <property type="entry name" value="DNA_brk_join_enz"/>
</dbReference>
<dbReference type="PROSITE" id="PS51898">
    <property type="entry name" value="TYR_RECOMBINASE"/>
    <property type="match status" value="1"/>
</dbReference>
<keyword evidence="4" id="KW-0159">Chromosome partition</keyword>
<keyword evidence="2" id="KW-0963">Cytoplasm</keyword>
<keyword evidence="5" id="KW-0229">DNA integration</keyword>
<dbReference type="PANTHER" id="PTHR30349">
    <property type="entry name" value="PHAGE INTEGRASE-RELATED"/>
    <property type="match status" value="1"/>
</dbReference>
<keyword evidence="6 9" id="KW-0238">DNA-binding</keyword>
<reference evidence="13" key="1">
    <citation type="submission" date="2017-08" db="EMBL/GenBank/DDBJ databases">
        <title>A dynamic microbial community with high functional redundancy inhabits the cold, oxic subseafloor aquifer.</title>
        <authorList>
            <person name="Tully B.J."/>
            <person name="Wheat C.G."/>
            <person name="Glazer B.T."/>
            <person name="Huber J.A."/>
        </authorList>
    </citation>
    <scope>NUCLEOTIDE SEQUENCE [LARGE SCALE GENOMIC DNA]</scope>
</reference>
<keyword evidence="8" id="KW-0131">Cell cycle</keyword>
<dbReference type="InterPro" id="IPR044068">
    <property type="entry name" value="CB"/>
</dbReference>
<proteinExistence type="predicted"/>
<evidence type="ECO:0000313" key="12">
    <source>
        <dbReference type="EMBL" id="PCJ26105.1"/>
    </source>
</evidence>
<dbReference type="InterPro" id="IPR010998">
    <property type="entry name" value="Integrase_recombinase_N"/>
</dbReference>
<comment type="subcellular location">
    <subcellularLocation>
        <location evidence="1">Cytoplasm</location>
    </subcellularLocation>
</comment>
<dbReference type="InterPro" id="IPR002104">
    <property type="entry name" value="Integrase_catalytic"/>
</dbReference>
<dbReference type="CDD" id="cd00397">
    <property type="entry name" value="DNA_BRE_C"/>
    <property type="match status" value="1"/>
</dbReference>
<comment type="caution">
    <text evidence="12">The sequence shown here is derived from an EMBL/GenBank/DDBJ whole genome shotgun (WGS) entry which is preliminary data.</text>
</comment>